<dbReference type="AlphaFoldDB" id="A0A074XLG9"/>
<gene>
    <name evidence="2" type="ORF">M438DRAFT_345670</name>
</gene>
<proteinExistence type="predicted"/>
<protein>
    <submittedName>
        <fullName evidence="2">Uncharacterized protein</fullName>
    </submittedName>
</protein>
<evidence type="ECO:0000256" key="1">
    <source>
        <dbReference type="SAM" id="SignalP"/>
    </source>
</evidence>
<dbReference type="RefSeq" id="XP_029760736.1">
    <property type="nucleotide sequence ID" value="XM_029905502.1"/>
</dbReference>
<feature type="signal peptide" evidence="1">
    <location>
        <begin position="1"/>
        <end position="21"/>
    </location>
</feature>
<dbReference type="HOGENOM" id="CLU_2739604_0_0_1"/>
<keyword evidence="1" id="KW-0732">Signal</keyword>
<dbReference type="Proteomes" id="UP000030706">
    <property type="component" value="Unassembled WGS sequence"/>
</dbReference>
<organism evidence="2 3">
    <name type="scientific">Aureobasidium pullulans EXF-150</name>
    <dbReference type="NCBI Taxonomy" id="1043002"/>
    <lineage>
        <taxon>Eukaryota</taxon>
        <taxon>Fungi</taxon>
        <taxon>Dikarya</taxon>
        <taxon>Ascomycota</taxon>
        <taxon>Pezizomycotina</taxon>
        <taxon>Dothideomycetes</taxon>
        <taxon>Dothideomycetidae</taxon>
        <taxon>Dothideales</taxon>
        <taxon>Saccotheciaceae</taxon>
        <taxon>Aureobasidium</taxon>
    </lineage>
</organism>
<accession>A0A074XLG9</accession>
<dbReference type="EMBL" id="KL584982">
    <property type="protein sequence ID" value="KEQ84549.1"/>
    <property type="molecule type" value="Genomic_DNA"/>
</dbReference>
<reference evidence="2 3" key="1">
    <citation type="journal article" date="2014" name="BMC Genomics">
        <title>Genome sequencing of four Aureobasidium pullulans varieties: biotechnological potential, stress tolerance, and description of new species.</title>
        <authorList>
            <person name="Gostin Ar C."/>
            <person name="Ohm R.A."/>
            <person name="Kogej T."/>
            <person name="Sonjak S."/>
            <person name="Turk M."/>
            <person name="Zajc J."/>
            <person name="Zalar P."/>
            <person name="Grube M."/>
            <person name="Sun H."/>
            <person name="Han J."/>
            <person name="Sharma A."/>
            <person name="Chiniquy J."/>
            <person name="Ngan C.Y."/>
            <person name="Lipzen A."/>
            <person name="Barry K."/>
            <person name="Grigoriev I.V."/>
            <person name="Gunde-Cimerman N."/>
        </authorList>
    </citation>
    <scope>NUCLEOTIDE SEQUENCE [LARGE SCALE GENOMIC DNA]</scope>
    <source>
        <strain evidence="2 3">EXF-150</strain>
    </source>
</reference>
<sequence length="71" mass="7973">MARRPFNLVIWLLSKYSGSLASVQPLLGSDTAEQLWGDECDQHPPQLDPQLVKEFVDLLTYAARTALMRNG</sequence>
<name>A0A074XLG9_AURPU</name>
<evidence type="ECO:0000313" key="3">
    <source>
        <dbReference type="Proteomes" id="UP000030706"/>
    </source>
</evidence>
<dbReference type="GeneID" id="40747808"/>
<feature type="chain" id="PRO_5001703983" evidence="1">
    <location>
        <begin position="22"/>
        <end position="71"/>
    </location>
</feature>
<keyword evidence="3" id="KW-1185">Reference proteome</keyword>
<evidence type="ECO:0000313" key="2">
    <source>
        <dbReference type="EMBL" id="KEQ84549.1"/>
    </source>
</evidence>